<dbReference type="RefSeq" id="WP_348610926.1">
    <property type="nucleotide sequence ID" value="NZ_CP157276.1"/>
</dbReference>
<gene>
    <name evidence="1" type="ORF">ABEU19_004664</name>
</gene>
<sequence length="244" mass="27020">MFDHEIDYPTAIASYDDDGVAAAIEWSVRHMEDGDTLSVWTSLKSNLRNCAELERLVQRHRNVEHITGRGGGVPTGTGPVLMAWADMDDVGELVRYSRGIRALCVITWNEDRIRPWVAAKKPEILGDGSAWESLGPDLDPVVVEALKGLTRTVNHNNTISAGFEKDQVVGVLLALRDGRVPMDADAMQGWALAHGWPGKNPERLAQYVHDINTGKRPRTRSVIRTGYIDALREQAESGNDDRKS</sequence>
<protein>
    <submittedName>
        <fullName evidence="1">Uncharacterized protein</fullName>
    </submittedName>
</protein>
<keyword evidence="2" id="KW-1185">Reference proteome</keyword>
<name>A0ABW9G142_9NOCA</name>
<proteinExistence type="predicted"/>
<dbReference type="InterPro" id="IPR037210">
    <property type="entry name" value="YoaC-like_sf"/>
</dbReference>
<evidence type="ECO:0000313" key="2">
    <source>
        <dbReference type="Proteomes" id="UP001629744"/>
    </source>
</evidence>
<dbReference type="EMBL" id="JBDLNU010000006">
    <property type="protein sequence ID" value="MFM1731113.1"/>
    <property type="molecule type" value="Genomic_DNA"/>
</dbReference>
<dbReference type="Proteomes" id="UP001629744">
    <property type="component" value="Unassembled WGS sequence"/>
</dbReference>
<accession>A0ABW9G142</accession>
<evidence type="ECO:0000313" key="1">
    <source>
        <dbReference type="EMBL" id="MFM1731113.1"/>
    </source>
</evidence>
<organism evidence="1 2">
    <name type="scientific">Prescottella soli</name>
    <dbReference type="NCBI Taxonomy" id="1543852"/>
    <lineage>
        <taxon>Bacteria</taxon>
        <taxon>Bacillati</taxon>
        <taxon>Actinomycetota</taxon>
        <taxon>Actinomycetes</taxon>
        <taxon>Mycobacteriales</taxon>
        <taxon>Nocardiaceae</taxon>
        <taxon>Prescottella</taxon>
    </lineage>
</organism>
<reference evidence="1 2" key="1">
    <citation type="submission" date="2023-11" db="EMBL/GenBank/DDBJ databases">
        <authorList>
            <person name="Val-Calvo J."/>
            <person name="Scortti M."/>
            <person name="Vazquez-Boland J."/>
        </authorList>
    </citation>
    <scope>NUCLEOTIDE SEQUENCE [LARGE SCALE GENOMIC DNA]</scope>
    <source>
        <strain evidence="1 2">DSM 46662</strain>
    </source>
</reference>
<comment type="caution">
    <text evidence="1">The sequence shown here is derived from an EMBL/GenBank/DDBJ whole genome shotgun (WGS) entry which is preliminary data.</text>
</comment>
<dbReference type="Gene3D" id="1.20.1290.30">
    <property type="match status" value="1"/>
</dbReference>